<feature type="transmembrane region" description="Helical" evidence="2">
    <location>
        <begin position="12"/>
        <end position="29"/>
    </location>
</feature>
<keyword evidence="2" id="KW-0812">Transmembrane</keyword>
<keyword evidence="2" id="KW-1133">Transmembrane helix</keyword>
<feature type="region of interest" description="Disordered" evidence="1">
    <location>
        <begin position="41"/>
        <end position="67"/>
    </location>
</feature>
<evidence type="ECO:0000256" key="1">
    <source>
        <dbReference type="SAM" id="MobiDB-lite"/>
    </source>
</evidence>
<dbReference type="AlphaFoldDB" id="A0A918RGV8"/>
<comment type="caution">
    <text evidence="3">The sequence shown here is derived from an EMBL/GenBank/DDBJ whole genome shotgun (WGS) entry which is preliminary data.</text>
</comment>
<organism evidence="3 4">
    <name type="scientific">Streptomyces subrutilus</name>
    <dbReference type="NCBI Taxonomy" id="36818"/>
    <lineage>
        <taxon>Bacteria</taxon>
        <taxon>Bacillati</taxon>
        <taxon>Actinomycetota</taxon>
        <taxon>Actinomycetes</taxon>
        <taxon>Kitasatosporales</taxon>
        <taxon>Streptomycetaceae</taxon>
        <taxon>Streptomyces</taxon>
    </lineage>
</organism>
<evidence type="ECO:0000313" key="3">
    <source>
        <dbReference type="EMBL" id="GGZ97176.1"/>
    </source>
</evidence>
<dbReference type="Pfam" id="PF19565">
    <property type="entry name" value="DUF6087"/>
    <property type="match status" value="1"/>
</dbReference>
<evidence type="ECO:0000313" key="4">
    <source>
        <dbReference type="Proteomes" id="UP000634660"/>
    </source>
</evidence>
<dbReference type="Proteomes" id="UP000634660">
    <property type="component" value="Unassembled WGS sequence"/>
</dbReference>
<keyword evidence="2" id="KW-0472">Membrane</keyword>
<evidence type="ECO:0000256" key="2">
    <source>
        <dbReference type="SAM" id="Phobius"/>
    </source>
</evidence>
<proteinExistence type="predicted"/>
<dbReference type="InterPro" id="IPR045733">
    <property type="entry name" value="DUF6087"/>
</dbReference>
<feature type="region of interest" description="Disordered" evidence="1">
    <location>
        <begin position="80"/>
        <end position="118"/>
    </location>
</feature>
<reference evidence="3" key="1">
    <citation type="journal article" date="2014" name="Int. J. Syst. Evol. Microbiol.">
        <title>Complete genome sequence of Corynebacterium casei LMG S-19264T (=DSM 44701T), isolated from a smear-ripened cheese.</title>
        <authorList>
            <consortium name="US DOE Joint Genome Institute (JGI-PGF)"/>
            <person name="Walter F."/>
            <person name="Albersmeier A."/>
            <person name="Kalinowski J."/>
            <person name="Ruckert C."/>
        </authorList>
    </citation>
    <scope>NUCLEOTIDE SEQUENCE</scope>
    <source>
        <strain evidence="3">JCM 4834</strain>
    </source>
</reference>
<dbReference type="EMBL" id="BMVX01000044">
    <property type="protein sequence ID" value="GGZ97176.1"/>
    <property type="molecule type" value="Genomic_DNA"/>
</dbReference>
<protein>
    <submittedName>
        <fullName evidence="3">Uncharacterized protein</fullName>
    </submittedName>
</protein>
<name>A0A918RGV8_9ACTN</name>
<reference evidence="3" key="2">
    <citation type="submission" date="2020-09" db="EMBL/GenBank/DDBJ databases">
        <authorList>
            <person name="Sun Q."/>
            <person name="Ohkuma M."/>
        </authorList>
    </citation>
    <scope>NUCLEOTIDE SEQUENCE</scope>
    <source>
        <strain evidence="3">JCM 4834</strain>
    </source>
</reference>
<accession>A0A918RGV8</accession>
<gene>
    <name evidence="3" type="ORF">GCM10010371_66310</name>
</gene>
<sequence>MIEEWDGSRWATVGLVDGLVAAMVLLYASRPVAAKPAKWARPALGKGRGHRRPNPRDGVGASSGVTPRTAVHYGLRCVGARERPAARRKTPRTLSPQHDALKRGAAGGPVWPAITLPT</sequence>